<keyword evidence="4 7" id="KW-1133">Transmembrane helix</keyword>
<evidence type="ECO:0000259" key="10">
    <source>
        <dbReference type="Pfam" id="PF22744"/>
    </source>
</evidence>
<dbReference type="PANTHER" id="PTHR33885:SF3">
    <property type="entry name" value="PHAGE SHOCK PROTEIN C"/>
    <property type="match status" value="1"/>
</dbReference>
<evidence type="ECO:0000256" key="5">
    <source>
        <dbReference type="ARBA" id="ARBA00023136"/>
    </source>
</evidence>
<reference evidence="12" key="1">
    <citation type="submission" date="2017-01" db="EMBL/GenBank/DDBJ databases">
        <authorList>
            <person name="Varghese N."/>
            <person name="Submissions S."/>
        </authorList>
    </citation>
    <scope>NUCLEOTIDE SEQUENCE [LARGE SCALE GENOMIC DNA]</scope>
    <source>
        <strain evidence="12">DSM 21054</strain>
    </source>
</reference>
<keyword evidence="12" id="KW-1185">Reference proteome</keyword>
<feature type="transmembrane region" description="Helical" evidence="7">
    <location>
        <begin position="435"/>
        <end position="458"/>
    </location>
</feature>
<comment type="subcellular location">
    <subcellularLocation>
        <location evidence="1">Cell membrane</location>
        <topology evidence="1">Single-pass membrane protein</topology>
    </subcellularLocation>
</comment>
<feature type="compositionally biased region" description="Polar residues" evidence="6">
    <location>
        <begin position="700"/>
        <end position="713"/>
    </location>
</feature>
<protein>
    <submittedName>
        <fullName evidence="11">Phage shock protein C (PspC) family protein</fullName>
    </submittedName>
</protein>
<dbReference type="STRING" id="477680.SAMN05421788_1011070"/>
<feature type="transmembrane region" description="Helical" evidence="7">
    <location>
        <begin position="153"/>
        <end position="178"/>
    </location>
</feature>
<sequence>MRKIININFQGRVIPIEESAYDILKQYIESLRVFFAKEEGCDEIINDIEGRIAELFNESLKKGAQCITDEEVNLVISSIGRPEDFDDDETKVKEQLQGEEAKAGSSAGAAGAQAKASEPRGRLYRDGEDKILGGVCAGVASYFRIDPAIVRMLFAVVTIGGFGSGFLLYILLWIVLPVKKLDRAAISKRLYRNPEDKVIAGVASGVAAYFDVAVWIPRMVFAFPLVIAVLTSIWRNIFGDYFSFPTSIVFSSFGSTFFLIYAILWMVIPEATSASEKLEMRGEKVDLNSIKNTIQEDLGNFKQKAEKWGEDFKSKAQQWGDDVNQAFQTQGKQFGKEASGVGVRAGNRLGNAIGIAFKAFFLIIAGIIAFTLLLGLIAMAVGGVSLAPLKTYFLDGFWQNTLALATVILFLGTPVLALLTWLIRRIVGARSKNHYLGYIFGGLWVIGLICAICLGTAITKSYRSFDGGENEVTFTQPAKGKLLVKLEDENANYYGEDIWFGFHWDTHEAPFVGLSEDSLLMRTVQVRIVKSRDSLFHTRTVKLSFGSTASEARKRAEELMFTPKQVQDSVLVLPRGFVITSQQKFHAQQVIVVVEVPVGKKIELDESINDYNSMSVNVSKRYKSKRGRHWSVDWEDNWDYDFNWQENVEYVMTENDGLKSTREKKHDKEDTRQQLEELEKERLKLEKKREELERKLPKDTTVSQEQASVSEPESLSPAPSGMLLLKFIP</sequence>
<feature type="compositionally biased region" description="Basic and acidic residues" evidence="6">
    <location>
        <begin position="90"/>
        <end position="102"/>
    </location>
</feature>
<evidence type="ECO:0000256" key="1">
    <source>
        <dbReference type="ARBA" id="ARBA00004162"/>
    </source>
</evidence>
<proteinExistence type="predicted"/>
<dbReference type="AlphaFoldDB" id="A0A173MQ71"/>
<keyword evidence="3 7" id="KW-0812">Transmembrane</keyword>
<dbReference type="RefSeq" id="WP_076376369.1">
    <property type="nucleotide sequence ID" value="NZ_AP017422.1"/>
</dbReference>
<evidence type="ECO:0000313" key="12">
    <source>
        <dbReference type="Proteomes" id="UP000186917"/>
    </source>
</evidence>
<dbReference type="OrthoDB" id="5772680at2"/>
<dbReference type="EMBL" id="FTOR01000001">
    <property type="protein sequence ID" value="SIS76296.1"/>
    <property type="molecule type" value="Genomic_DNA"/>
</dbReference>
<dbReference type="InterPro" id="IPR054321">
    <property type="entry name" value="PspC-rel_TM"/>
</dbReference>
<dbReference type="PANTHER" id="PTHR33885">
    <property type="entry name" value="PHAGE SHOCK PROTEIN C"/>
    <property type="match status" value="1"/>
</dbReference>
<feature type="compositionally biased region" description="Low complexity" evidence="6">
    <location>
        <begin position="103"/>
        <end position="116"/>
    </location>
</feature>
<dbReference type="Pfam" id="PF22744">
    <property type="entry name" value="Toast-rack_PspC-Cterm"/>
    <property type="match status" value="1"/>
</dbReference>
<feature type="region of interest" description="Disordered" evidence="6">
    <location>
        <begin position="85"/>
        <end position="120"/>
    </location>
</feature>
<accession>A0A173MQ71</accession>
<feature type="domain" description="PspC-related transmembrane region" evidence="9">
    <location>
        <begin position="327"/>
        <end position="462"/>
    </location>
</feature>
<feature type="compositionally biased region" description="Basic and acidic residues" evidence="6">
    <location>
        <begin position="658"/>
        <end position="698"/>
    </location>
</feature>
<dbReference type="Proteomes" id="UP000186917">
    <property type="component" value="Unassembled WGS sequence"/>
</dbReference>
<feature type="transmembrane region" description="Helical" evidence="7">
    <location>
        <begin position="402"/>
        <end position="423"/>
    </location>
</feature>
<feature type="domain" description="Phage shock protein PspC N-terminal" evidence="8">
    <location>
        <begin position="122"/>
        <end position="178"/>
    </location>
</feature>
<feature type="region of interest" description="Disordered" evidence="6">
    <location>
        <begin position="658"/>
        <end position="729"/>
    </location>
</feature>
<dbReference type="GO" id="GO:0005886">
    <property type="term" value="C:plasma membrane"/>
    <property type="evidence" value="ECO:0007669"/>
    <property type="project" value="UniProtKB-SubCell"/>
</dbReference>
<feature type="domain" description="PspC-related ToastRack" evidence="10">
    <location>
        <begin position="517"/>
        <end position="632"/>
    </location>
</feature>
<feature type="domain" description="Phage shock protein PspC N-terminal" evidence="8">
    <location>
        <begin position="188"/>
        <end position="271"/>
    </location>
</feature>
<evidence type="ECO:0000256" key="4">
    <source>
        <dbReference type="ARBA" id="ARBA00022989"/>
    </source>
</evidence>
<evidence type="ECO:0000259" key="9">
    <source>
        <dbReference type="Pfam" id="PF22571"/>
    </source>
</evidence>
<evidence type="ECO:0000256" key="2">
    <source>
        <dbReference type="ARBA" id="ARBA00022475"/>
    </source>
</evidence>
<dbReference type="Pfam" id="PF22571">
    <property type="entry name" value="LiaI-LiaF-TM_PspC"/>
    <property type="match status" value="1"/>
</dbReference>
<dbReference type="KEGG" id="fln:FLA_5687"/>
<evidence type="ECO:0000313" key="11">
    <source>
        <dbReference type="EMBL" id="SIS76296.1"/>
    </source>
</evidence>
<feature type="transmembrane region" description="Helical" evidence="7">
    <location>
        <begin position="359"/>
        <end position="382"/>
    </location>
</feature>
<evidence type="ECO:0000256" key="7">
    <source>
        <dbReference type="SAM" id="Phobius"/>
    </source>
</evidence>
<dbReference type="Pfam" id="PF04024">
    <property type="entry name" value="PspC"/>
    <property type="match status" value="2"/>
</dbReference>
<evidence type="ECO:0000256" key="3">
    <source>
        <dbReference type="ARBA" id="ARBA00022692"/>
    </source>
</evidence>
<evidence type="ECO:0000259" key="8">
    <source>
        <dbReference type="Pfam" id="PF04024"/>
    </source>
</evidence>
<dbReference type="InterPro" id="IPR054319">
    <property type="entry name" value="PspC-rel_ToastRack"/>
</dbReference>
<evidence type="ECO:0000256" key="6">
    <source>
        <dbReference type="SAM" id="MobiDB-lite"/>
    </source>
</evidence>
<dbReference type="InterPro" id="IPR052027">
    <property type="entry name" value="PspC"/>
</dbReference>
<feature type="transmembrane region" description="Helical" evidence="7">
    <location>
        <begin position="244"/>
        <end position="268"/>
    </location>
</feature>
<gene>
    <name evidence="11" type="ORF">SAMN05421788_1011070</name>
</gene>
<keyword evidence="5 7" id="KW-0472">Membrane</keyword>
<keyword evidence="2" id="KW-1003">Cell membrane</keyword>
<feature type="transmembrane region" description="Helical" evidence="7">
    <location>
        <begin position="221"/>
        <end position="238"/>
    </location>
</feature>
<name>A0A173MQ71_9BACT</name>
<organism evidence="11 12">
    <name type="scientific">Filimonas lacunae</name>
    <dbReference type="NCBI Taxonomy" id="477680"/>
    <lineage>
        <taxon>Bacteria</taxon>
        <taxon>Pseudomonadati</taxon>
        <taxon>Bacteroidota</taxon>
        <taxon>Chitinophagia</taxon>
        <taxon>Chitinophagales</taxon>
        <taxon>Chitinophagaceae</taxon>
        <taxon>Filimonas</taxon>
    </lineage>
</organism>
<dbReference type="InterPro" id="IPR007168">
    <property type="entry name" value="Phageshock_PspC_N"/>
</dbReference>